<dbReference type="PROSITE" id="PS51257">
    <property type="entry name" value="PROKAR_LIPOPROTEIN"/>
    <property type="match status" value="1"/>
</dbReference>
<name>A0ABY7MCX0_9BRAD</name>
<proteinExistence type="predicted"/>
<organism evidence="1 2">
    <name type="scientific">Bradyrhizobium xenonodulans</name>
    <dbReference type="NCBI Taxonomy" id="2736875"/>
    <lineage>
        <taxon>Bacteria</taxon>
        <taxon>Pseudomonadati</taxon>
        <taxon>Pseudomonadota</taxon>
        <taxon>Alphaproteobacteria</taxon>
        <taxon>Hyphomicrobiales</taxon>
        <taxon>Nitrobacteraceae</taxon>
        <taxon>Bradyrhizobium</taxon>
    </lineage>
</organism>
<sequence length="50" mass="5072">MSRLSSYAAFNTGAGGCDGLISANATCTMPPAKPNATPMRQAVLQEPDAS</sequence>
<dbReference type="EMBL" id="CP089391">
    <property type="protein sequence ID" value="WBL75736.1"/>
    <property type="molecule type" value="Genomic_DNA"/>
</dbReference>
<keyword evidence="2" id="KW-1185">Reference proteome</keyword>
<protein>
    <submittedName>
        <fullName evidence="1">Uncharacterized protein</fullName>
    </submittedName>
</protein>
<accession>A0ABY7MCX0</accession>
<evidence type="ECO:0000313" key="1">
    <source>
        <dbReference type="EMBL" id="WBL75736.1"/>
    </source>
</evidence>
<dbReference type="Proteomes" id="UP001179614">
    <property type="component" value="Chromosome"/>
</dbReference>
<evidence type="ECO:0000313" key="2">
    <source>
        <dbReference type="Proteomes" id="UP001179614"/>
    </source>
</evidence>
<gene>
    <name evidence="1" type="ORF">I3J27_22150</name>
</gene>
<reference evidence="1" key="1">
    <citation type="submission" date="2021-12" db="EMBL/GenBank/DDBJ databases">
        <title>Bradyrhizobium xenonodulans sp. nov.</title>
        <authorList>
            <person name="Claassens R."/>
            <person name="Venter S.N."/>
            <person name="Beukes C.W."/>
            <person name="Stepkowski T."/>
            <person name="Steenkamp E.T."/>
        </authorList>
    </citation>
    <scope>NUCLEOTIDE SEQUENCE</scope>
    <source>
        <strain evidence="1">14AB</strain>
    </source>
</reference>